<accession>A0A1H9NS81</accession>
<evidence type="ECO:0000313" key="1">
    <source>
        <dbReference type="EMBL" id="SER38904.1"/>
    </source>
</evidence>
<gene>
    <name evidence="1" type="ORF">SAMN05444355_11180</name>
</gene>
<keyword evidence="2" id="KW-1185">Reference proteome</keyword>
<proteinExistence type="predicted"/>
<dbReference type="RefSeq" id="WP_074724046.1">
    <property type="nucleotide sequence ID" value="NZ_CBCRVS010000001.1"/>
</dbReference>
<organism evidence="1 2">
    <name type="scientific">Flavobacterium frigoris</name>
    <dbReference type="NCBI Taxonomy" id="229204"/>
    <lineage>
        <taxon>Bacteria</taxon>
        <taxon>Pseudomonadati</taxon>
        <taxon>Bacteroidota</taxon>
        <taxon>Flavobacteriia</taxon>
        <taxon>Flavobacteriales</taxon>
        <taxon>Flavobacteriaceae</taxon>
        <taxon>Flavobacterium</taxon>
    </lineage>
</organism>
<dbReference type="AlphaFoldDB" id="A0A1H9NS81"/>
<protein>
    <submittedName>
        <fullName evidence="1">Uncharacterized protein</fullName>
    </submittedName>
</protein>
<evidence type="ECO:0000313" key="2">
    <source>
        <dbReference type="Proteomes" id="UP000183658"/>
    </source>
</evidence>
<dbReference type="OrthoDB" id="1100563at2"/>
<dbReference type="EMBL" id="FOFZ01000011">
    <property type="protein sequence ID" value="SER38904.1"/>
    <property type="molecule type" value="Genomic_DNA"/>
</dbReference>
<name>A0A1H9NS81_FLAFI</name>
<reference evidence="2" key="1">
    <citation type="submission" date="2016-10" db="EMBL/GenBank/DDBJ databases">
        <authorList>
            <person name="Varghese N."/>
            <person name="Submissions S."/>
        </authorList>
    </citation>
    <scope>NUCLEOTIDE SEQUENCE [LARGE SCALE GENOMIC DNA]</scope>
    <source>
        <strain evidence="2">DSM 15719</strain>
    </source>
</reference>
<dbReference type="Proteomes" id="UP000183658">
    <property type="component" value="Unassembled WGS sequence"/>
</dbReference>
<sequence length="65" mass="7588">MISLVEKYLEISHYSSQKSEFEDLFQSHPNYPSLFTITDSLDLLSIMNMAVKVPKEQLSNYLIIF</sequence>